<dbReference type="PROSITE" id="PS51296">
    <property type="entry name" value="RIESKE"/>
    <property type="match status" value="1"/>
</dbReference>
<evidence type="ECO:0000256" key="6">
    <source>
        <dbReference type="ARBA" id="ARBA00023063"/>
    </source>
</evidence>
<dbReference type="PANTHER" id="PTHR21496:SF23">
    <property type="entry name" value="3-PHENYLPROPIONATE_CINNAMIC ACID DIOXYGENASE FERREDOXIN SUBUNIT"/>
    <property type="match status" value="1"/>
</dbReference>
<dbReference type="SUPFAM" id="SSF50022">
    <property type="entry name" value="ISP domain"/>
    <property type="match status" value="1"/>
</dbReference>
<keyword evidence="1" id="KW-0001">2Fe-2S</keyword>
<sequence length="105" mass="11669">MSAMMEKVKLFKLEELPVLIGKEVEVNGESIAVFRLDSGDVYAIGSRCPHTNGPLAEGIVSGEFVYCPLKDWKVSLITGEVQPPDEGQVKTYQTEVMNREVFIHV</sequence>
<accession>A0A840QRP5</accession>
<dbReference type="EMBL" id="JACHHB010000009">
    <property type="protein sequence ID" value="MBB5174034.1"/>
    <property type="molecule type" value="Genomic_DNA"/>
</dbReference>
<organism evidence="8 9">
    <name type="scientific">Texcoconibacillus texcoconensis</name>
    <dbReference type="NCBI Taxonomy" id="1095777"/>
    <lineage>
        <taxon>Bacteria</taxon>
        <taxon>Bacillati</taxon>
        <taxon>Bacillota</taxon>
        <taxon>Bacilli</taxon>
        <taxon>Bacillales</taxon>
        <taxon>Bacillaceae</taxon>
        <taxon>Texcoconibacillus</taxon>
    </lineage>
</organism>
<dbReference type="InterPro" id="IPR017941">
    <property type="entry name" value="Rieske_2Fe-2S"/>
</dbReference>
<dbReference type="InterPro" id="IPR036922">
    <property type="entry name" value="Rieske_2Fe-2S_sf"/>
</dbReference>
<gene>
    <name evidence="8" type="ORF">HNQ41_002224</name>
</gene>
<protein>
    <submittedName>
        <fullName evidence="8">Nitrite reductase (NADH) small subunit</fullName>
        <ecNumber evidence="8">1.7.1.15</ecNumber>
    </submittedName>
</protein>
<dbReference type="Pfam" id="PF13806">
    <property type="entry name" value="Rieske_2"/>
    <property type="match status" value="1"/>
</dbReference>
<dbReference type="GO" id="GO:0042128">
    <property type="term" value="P:nitrate assimilation"/>
    <property type="evidence" value="ECO:0007669"/>
    <property type="project" value="UniProtKB-KW"/>
</dbReference>
<dbReference type="GO" id="GO:0016705">
    <property type="term" value="F:oxidoreductase activity, acting on paired donors, with incorporation or reduction of molecular oxygen"/>
    <property type="evidence" value="ECO:0007669"/>
    <property type="project" value="UniProtKB-ARBA"/>
</dbReference>
<dbReference type="Proteomes" id="UP000551878">
    <property type="component" value="Unassembled WGS sequence"/>
</dbReference>
<dbReference type="AlphaFoldDB" id="A0A840QRP5"/>
<evidence type="ECO:0000313" key="9">
    <source>
        <dbReference type="Proteomes" id="UP000551878"/>
    </source>
</evidence>
<keyword evidence="9" id="KW-1185">Reference proteome</keyword>
<dbReference type="Gene3D" id="2.102.10.10">
    <property type="entry name" value="Rieske [2Fe-2S] iron-sulphur domain"/>
    <property type="match status" value="1"/>
</dbReference>
<dbReference type="PANTHER" id="PTHR21496">
    <property type="entry name" value="FERREDOXIN-RELATED"/>
    <property type="match status" value="1"/>
</dbReference>
<evidence type="ECO:0000256" key="1">
    <source>
        <dbReference type="ARBA" id="ARBA00022714"/>
    </source>
</evidence>
<name>A0A840QRP5_9BACI</name>
<dbReference type="GO" id="GO:0051537">
    <property type="term" value="F:2 iron, 2 sulfur cluster binding"/>
    <property type="evidence" value="ECO:0007669"/>
    <property type="project" value="UniProtKB-KW"/>
</dbReference>
<dbReference type="InterPro" id="IPR012748">
    <property type="entry name" value="Rieske-like_NirD"/>
</dbReference>
<evidence type="ECO:0000256" key="3">
    <source>
        <dbReference type="ARBA" id="ARBA00023002"/>
    </source>
</evidence>
<evidence type="ECO:0000256" key="5">
    <source>
        <dbReference type="ARBA" id="ARBA00023014"/>
    </source>
</evidence>
<evidence type="ECO:0000313" key="8">
    <source>
        <dbReference type="EMBL" id="MBB5174034.1"/>
    </source>
</evidence>
<dbReference type="GO" id="GO:0106316">
    <property type="term" value="F:nitrite reductase (NADH) activity"/>
    <property type="evidence" value="ECO:0007669"/>
    <property type="project" value="UniProtKB-EC"/>
</dbReference>
<keyword evidence="4" id="KW-0408">Iron</keyword>
<dbReference type="GO" id="GO:0004497">
    <property type="term" value="F:monooxygenase activity"/>
    <property type="evidence" value="ECO:0007669"/>
    <property type="project" value="UniProtKB-ARBA"/>
</dbReference>
<dbReference type="EC" id="1.7.1.15" evidence="8"/>
<feature type="domain" description="Rieske" evidence="7">
    <location>
        <begin position="8"/>
        <end position="103"/>
    </location>
</feature>
<proteinExistence type="predicted"/>
<dbReference type="GO" id="GO:0046872">
    <property type="term" value="F:metal ion binding"/>
    <property type="evidence" value="ECO:0007669"/>
    <property type="project" value="UniProtKB-KW"/>
</dbReference>
<keyword evidence="5" id="KW-0411">Iron-sulfur</keyword>
<keyword evidence="2" id="KW-0479">Metal-binding</keyword>
<evidence type="ECO:0000259" key="7">
    <source>
        <dbReference type="PROSITE" id="PS51296"/>
    </source>
</evidence>
<keyword evidence="3 8" id="KW-0560">Oxidoreductase</keyword>
<keyword evidence="6" id="KW-0534">Nitrate assimilation</keyword>
<evidence type="ECO:0000256" key="4">
    <source>
        <dbReference type="ARBA" id="ARBA00023004"/>
    </source>
</evidence>
<evidence type="ECO:0000256" key="2">
    <source>
        <dbReference type="ARBA" id="ARBA00022723"/>
    </source>
</evidence>
<reference evidence="8 9" key="1">
    <citation type="submission" date="2020-08" db="EMBL/GenBank/DDBJ databases">
        <title>Genomic Encyclopedia of Type Strains, Phase IV (KMG-IV): sequencing the most valuable type-strain genomes for metagenomic binning, comparative biology and taxonomic classification.</title>
        <authorList>
            <person name="Goeker M."/>
        </authorList>
    </citation>
    <scope>NUCLEOTIDE SEQUENCE [LARGE SCALE GENOMIC DNA]</scope>
    <source>
        <strain evidence="8 9">DSM 24696</strain>
    </source>
</reference>
<comment type="caution">
    <text evidence="8">The sequence shown here is derived from an EMBL/GenBank/DDBJ whole genome shotgun (WGS) entry which is preliminary data.</text>
</comment>
<dbReference type="RefSeq" id="WP_184664461.1">
    <property type="nucleotide sequence ID" value="NZ_JACHHB010000009.1"/>
</dbReference>
<dbReference type="CDD" id="cd03530">
    <property type="entry name" value="Rieske_NirD_small_Bacillus"/>
    <property type="match status" value="1"/>
</dbReference>